<comment type="caution">
    <text evidence="1">The sequence shown here is derived from an EMBL/GenBank/DDBJ whole genome shotgun (WGS) entry which is preliminary data.</text>
</comment>
<dbReference type="EMBL" id="BBMZ01000008">
    <property type="protein sequence ID" value="GAL57679.1"/>
    <property type="molecule type" value="Genomic_DNA"/>
</dbReference>
<name>A0A090V331_PSEVU</name>
<evidence type="ECO:0000313" key="1">
    <source>
        <dbReference type="EMBL" id="GAL57679.1"/>
    </source>
</evidence>
<proteinExistence type="predicted"/>
<dbReference type="Pfam" id="PF07377">
    <property type="entry name" value="DUF1493"/>
    <property type="match status" value="1"/>
</dbReference>
<keyword evidence="2" id="KW-1185">Reference proteome</keyword>
<organism evidence="1 2">
    <name type="scientific">Pseudescherichia vulneris NBRC 102420</name>
    <dbReference type="NCBI Taxonomy" id="1115515"/>
    <lineage>
        <taxon>Bacteria</taxon>
        <taxon>Pseudomonadati</taxon>
        <taxon>Pseudomonadota</taxon>
        <taxon>Gammaproteobacteria</taxon>
        <taxon>Enterobacterales</taxon>
        <taxon>Enterobacteriaceae</taxon>
        <taxon>Pseudescherichia</taxon>
    </lineage>
</organism>
<dbReference type="Proteomes" id="UP000029462">
    <property type="component" value="Unassembled WGS sequence"/>
</dbReference>
<evidence type="ECO:0008006" key="3">
    <source>
        <dbReference type="Google" id="ProtNLM"/>
    </source>
</evidence>
<dbReference type="InterPro" id="IPR010862">
    <property type="entry name" value="DUF1493"/>
</dbReference>
<dbReference type="AlphaFoldDB" id="A0A090V331"/>
<reference evidence="1 2" key="1">
    <citation type="submission" date="2014-09" db="EMBL/GenBank/DDBJ databases">
        <title>Whole genome shotgun sequence of Escherichia vulneris NBRC 102420.</title>
        <authorList>
            <person name="Yoshida Y."/>
            <person name="Hosoyama A."/>
            <person name="Tsuchikane K."/>
            <person name="Ohji S."/>
            <person name="Ichikawa N."/>
            <person name="Kimura A."/>
            <person name="Yamazoe A."/>
            <person name="Ezaki T."/>
            <person name="Fujita N."/>
        </authorList>
    </citation>
    <scope>NUCLEOTIDE SEQUENCE [LARGE SCALE GENOMIC DNA]</scope>
    <source>
        <strain evidence="1 2">NBRC 102420</strain>
    </source>
</reference>
<dbReference type="eggNOG" id="ENOG50336KW">
    <property type="taxonomic scope" value="Bacteria"/>
</dbReference>
<sequence>MVNDIENAVTEWYEKTYNSKPLLAKTKPALTPDTSLSTGKYPWARETGDEIMKDYFQRFKVDSSRFNFLSYWPYEKGILPNFLRPKSQQIPEVQPKPLTLQMLIESAKAGRWLYD</sequence>
<dbReference type="OrthoDB" id="6476622at2"/>
<protein>
    <recommendedName>
        <fullName evidence="3">DUF1493 family protein</fullName>
    </recommendedName>
</protein>
<dbReference type="RefSeq" id="WP_042390206.1">
    <property type="nucleotide sequence ID" value="NZ_BBMZ01000008.1"/>
</dbReference>
<accession>A0A090V331</accession>
<evidence type="ECO:0000313" key="2">
    <source>
        <dbReference type="Proteomes" id="UP000029462"/>
    </source>
</evidence>
<gene>
    <name evidence="1" type="ORF">EV102420_08_01420</name>
</gene>